<dbReference type="Proteomes" id="UP000295507">
    <property type="component" value="Unassembled WGS sequence"/>
</dbReference>
<reference evidence="2 3" key="1">
    <citation type="submission" date="2019-03" db="EMBL/GenBank/DDBJ databases">
        <title>Genomic Encyclopedia of Type Strains, Phase IV (KMG-V): Genome sequencing to study the core and pangenomes of soil and plant-associated prokaryotes.</title>
        <authorList>
            <person name="Whitman W."/>
        </authorList>
    </citation>
    <scope>NUCLEOTIDE SEQUENCE [LARGE SCALE GENOMIC DNA]</scope>
    <source>
        <strain evidence="2 3">IE4868</strain>
    </source>
</reference>
<evidence type="ECO:0000313" key="3">
    <source>
        <dbReference type="Proteomes" id="UP000295507"/>
    </source>
</evidence>
<evidence type="ECO:0000313" key="2">
    <source>
        <dbReference type="EMBL" id="TCU35448.1"/>
    </source>
</evidence>
<dbReference type="AlphaFoldDB" id="A0A4R3RIB0"/>
<evidence type="ECO:0000256" key="1">
    <source>
        <dbReference type="SAM" id="MobiDB-lite"/>
    </source>
</evidence>
<proteinExistence type="predicted"/>
<accession>A0A4R3RIB0</accession>
<protein>
    <recommendedName>
        <fullName evidence="4">Mu-like prophage FluMu N-terminal domain-containing protein</fullName>
    </recommendedName>
</protein>
<feature type="region of interest" description="Disordered" evidence="1">
    <location>
        <begin position="1"/>
        <end position="37"/>
    </location>
</feature>
<organism evidence="2 3">
    <name type="scientific">Rhizobium azibense</name>
    <dbReference type="NCBI Taxonomy" id="1136135"/>
    <lineage>
        <taxon>Bacteria</taxon>
        <taxon>Pseudomonadati</taxon>
        <taxon>Pseudomonadota</taxon>
        <taxon>Alphaproteobacteria</taxon>
        <taxon>Hyphomicrobiales</taxon>
        <taxon>Rhizobiaceae</taxon>
        <taxon>Rhizobium/Agrobacterium group</taxon>
        <taxon>Rhizobium</taxon>
    </lineage>
</organism>
<dbReference type="RefSeq" id="WP_132552390.1">
    <property type="nucleotide sequence ID" value="NZ_SMBK01000009.1"/>
</dbReference>
<dbReference type="EMBL" id="SMBK01000009">
    <property type="protein sequence ID" value="TCU35448.1"/>
    <property type="molecule type" value="Genomic_DNA"/>
</dbReference>
<name>A0A4R3RIB0_9HYPH</name>
<comment type="caution">
    <text evidence="2">The sequence shown here is derived from an EMBL/GenBank/DDBJ whole genome shotgun (WGS) entry which is preliminary data.</text>
</comment>
<sequence length="83" mass="9077">MAKAPTSSTEKTRRVPKIVVTAPGGPRRRAGYGFGPAETSFTEEQLGEDGEKLIEAWRADPFLKVDMRIDEEPEPDAGNSDSQ</sequence>
<evidence type="ECO:0008006" key="4">
    <source>
        <dbReference type="Google" id="ProtNLM"/>
    </source>
</evidence>
<gene>
    <name evidence="2" type="ORF">EV129_10938</name>
</gene>